<evidence type="ECO:0000313" key="7">
    <source>
        <dbReference type="EMBL" id="EPD13619.1"/>
    </source>
</evidence>
<dbReference type="InterPro" id="IPR042099">
    <property type="entry name" value="ANL_N_sf"/>
</dbReference>
<dbReference type="GO" id="GO:0004321">
    <property type="term" value="F:fatty-acyl-CoA synthase activity"/>
    <property type="evidence" value="ECO:0007669"/>
    <property type="project" value="TreeGrafter"/>
</dbReference>
<accession>A0AB33Z2M7</accession>
<comment type="caution">
    <text evidence="7">The sequence shown here is derived from an EMBL/GenBank/DDBJ whole genome shotgun (WGS) entry which is preliminary data.</text>
</comment>
<evidence type="ECO:0000259" key="6">
    <source>
        <dbReference type="Pfam" id="PF13193"/>
    </source>
</evidence>
<dbReference type="PANTHER" id="PTHR43605">
    <property type="entry name" value="ACYL-COENZYME A SYNTHETASE"/>
    <property type="match status" value="1"/>
</dbReference>
<comment type="similarity">
    <text evidence="1">Belongs to the ATP-dependent AMP-binding enzyme family.</text>
</comment>
<dbReference type="InterPro" id="IPR000873">
    <property type="entry name" value="AMP-dep_synth/lig_dom"/>
</dbReference>
<dbReference type="InterPro" id="IPR045851">
    <property type="entry name" value="AMP-bd_C_sf"/>
</dbReference>
<keyword evidence="2 7" id="KW-0436">Ligase</keyword>
<dbReference type="RefSeq" id="WP_016390011.1">
    <property type="nucleotide sequence ID" value="NZ_KE646806.1"/>
</dbReference>
<dbReference type="GO" id="GO:0005524">
    <property type="term" value="F:ATP binding"/>
    <property type="evidence" value="ECO:0007669"/>
    <property type="project" value="UniProtKB-KW"/>
</dbReference>
<dbReference type="GO" id="GO:0015645">
    <property type="term" value="F:fatty acid ligase activity"/>
    <property type="evidence" value="ECO:0007669"/>
    <property type="project" value="TreeGrafter"/>
</dbReference>
<dbReference type="GO" id="GO:0006633">
    <property type="term" value="P:fatty acid biosynthetic process"/>
    <property type="evidence" value="ECO:0007669"/>
    <property type="project" value="TreeGrafter"/>
</dbReference>
<dbReference type="GO" id="GO:0006637">
    <property type="term" value="P:acyl-CoA metabolic process"/>
    <property type="evidence" value="ECO:0007669"/>
    <property type="project" value="TreeGrafter"/>
</dbReference>
<evidence type="ECO:0000256" key="4">
    <source>
        <dbReference type="ARBA" id="ARBA00022840"/>
    </source>
</evidence>
<keyword evidence="3" id="KW-0547">Nucleotide-binding</keyword>
<dbReference type="Proteomes" id="UP000015462">
    <property type="component" value="Unassembled WGS sequence"/>
</dbReference>
<name>A0AB33Z2M7_9GAMM</name>
<keyword evidence="4" id="KW-0067">ATP-binding</keyword>
<evidence type="ECO:0000259" key="5">
    <source>
        <dbReference type="Pfam" id="PF00501"/>
    </source>
</evidence>
<protein>
    <submittedName>
        <fullName evidence="7">Butyrate--CoA ligase</fullName>
    </submittedName>
</protein>
<organism evidence="7 8">
    <name type="scientific">Cycloclasticus pugetii</name>
    <dbReference type="NCBI Taxonomy" id="34068"/>
    <lineage>
        <taxon>Bacteria</taxon>
        <taxon>Pseudomonadati</taxon>
        <taxon>Pseudomonadota</taxon>
        <taxon>Gammaproteobacteria</taxon>
        <taxon>Thiotrichales</taxon>
        <taxon>Piscirickettsiaceae</taxon>
        <taxon>Cycloclasticus</taxon>
    </lineage>
</organism>
<reference evidence="7 8" key="1">
    <citation type="journal article" date="2013" name="Genome Announc.">
        <title>Genome Sequence of the Pyrene- and Fluoranthene-Degrading Bacterium Cycloclasticus sp. Strain PY97M.</title>
        <authorList>
            <person name="Cui Z."/>
            <person name="Xu G."/>
            <person name="Li Q."/>
            <person name="Gao W."/>
            <person name="Zheng L."/>
        </authorList>
    </citation>
    <scope>NUCLEOTIDE SEQUENCE [LARGE SCALE GENOMIC DNA]</scope>
    <source>
        <strain evidence="7 8">PY97M</strain>
    </source>
</reference>
<keyword evidence="8" id="KW-1185">Reference proteome</keyword>
<dbReference type="Gene3D" id="3.30.300.30">
    <property type="match status" value="1"/>
</dbReference>
<evidence type="ECO:0000256" key="2">
    <source>
        <dbReference type="ARBA" id="ARBA00022598"/>
    </source>
</evidence>
<dbReference type="EMBL" id="ASHL01000002">
    <property type="protein sequence ID" value="EPD13619.1"/>
    <property type="molecule type" value="Genomic_DNA"/>
</dbReference>
<evidence type="ECO:0000256" key="1">
    <source>
        <dbReference type="ARBA" id="ARBA00006432"/>
    </source>
</evidence>
<dbReference type="Pfam" id="PF00501">
    <property type="entry name" value="AMP-binding"/>
    <property type="match status" value="1"/>
</dbReference>
<dbReference type="PROSITE" id="PS00455">
    <property type="entry name" value="AMP_BINDING"/>
    <property type="match status" value="1"/>
</dbReference>
<dbReference type="PANTHER" id="PTHR43605:SF10">
    <property type="entry name" value="ACYL-COA SYNTHETASE MEDIUM CHAIN FAMILY MEMBER 3"/>
    <property type="match status" value="1"/>
</dbReference>
<sequence>MFNMTNYDDVKASFTLETPALYNFAFDVIDKRAHEADKLAYIEVDSTGENIRYYQFSDLSKRSNQFANGLLSLGAKKGDLAFVMIPRVGEWYSVMLGCCKLGVVTMPATNLLTSQDIEYRINRSKASMAIVSANNADKVEAIKKNCPSLKTLIVIGEPKEGWCTFESLTQPASTHLDRSQLAPSKASDLMMIYFTSGTTGMPKMVPRDNAYAHAHTITGKYWMDQQENDIHWTLSDTGWAKAAWGMLYSPWQMGSAMVLFDGVGFDAELHLKLIEKLGVTTFCAPPTVYRVFAQMDLSSYNLSSVRHALGAGEPLNPEVIKVWYNATGGKIYDGYGQTETINIVANYPCMPVKPGSMGKPVPGVNVQVVDEKGDICAVDCIGSIAIELTEPLQPGMFEGYWQDDEATAMCFKNGWYYTGDNGSVDKDGYFWFVGRSDDMINSSGYRISPFEVESSLLEHPAVLESAVIGKLDEARGEVVKAFIILASNYQPSDELRRDIQAFMKKQTAPYKYPREIEFVESLPKTISGKIRRIELRQNS</sequence>
<dbReference type="SUPFAM" id="SSF56801">
    <property type="entry name" value="Acetyl-CoA synthetase-like"/>
    <property type="match status" value="1"/>
</dbReference>
<dbReference type="FunFam" id="3.30.300.30:FF:000005">
    <property type="entry name" value="Acyl-coenzyme A synthetase ACSM5, mitochondrial"/>
    <property type="match status" value="1"/>
</dbReference>
<dbReference type="InterPro" id="IPR020845">
    <property type="entry name" value="AMP-binding_CS"/>
</dbReference>
<evidence type="ECO:0000313" key="8">
    <source>
        <dbReference type="Proteomes" id="UP000015462"/>
    </source>
</evidence>
<dbReference type="Gene3D" id="3.40.50.12780">
    <property type="entry name" value="N-terminal domain of ligase-like"/>
    <property type="match status" value="1"/>
</dbReference>
<evidence type="ECO:0000256" key="3">
    <source>
        <dbReference type="ARBA" id="ARBA00022741"/>
    </source>
</evidence>
<feature type="domain" description="AMP-dependent synthetase/ligase" evidence="5">
    <location>
        <begin position="35"/>
        <end position="401"/>
    </location>
</feature>
<feature type="domain" description="AMP-binding enzyme C-terminal" evidence="6">
    <location>
        <begin position="451"/>
        <end position="529"/>
    </location>
</feature>
<dbReference type="Pfam" id="PF13193">
    <property type="entry name" value="AMP-binding_C"/>
    <property type="match status" value="1"/>
</dbReference>
<proteinExistence type="inferred from homology"/>
<dbReference type="InterPro" id="IPR051087">
    <property type="entry name" value="Mitochondrial_ACSM"/>
</dbReference>
<gene>
    <name evidence="7" type="ORF">L196_03761</name>
</gene>
<dbReference type="GO" id="GO:0016405">
    <property type="term" value="F:CoA-ligase activity"/>
    <property type="evidence" value="ECO:0007669"/>
    <property type="project" value="UniProtKB-ARBA"/>
</dbReference>
<dbReference type="AlphaFoldDB" id="A0AB33Z2M7"/>
<dbReference type="InterPro" id="IPR025110">
    <property type="entry name" value="AMP-bd_C"/>
</dbReference>